<sequence>MGWTASDSRLGRETAEELRYSGRLGVQAGLNTARGEIWRLKNQRSRLIYANSQQTGNILFTIYIKRGPTRLGADGMTSRPTERDAESAPGRSVVTAERPVLHPHPDPLTLRICRYSPPSLTTSIAATLSLVAVTLRHAIARPSLRHIHMYTMEGNTCALSWREVADRPPAPAQPIGPSLMRAWDKGVWSTVEVLDHQKTPGQRIWTAETGLLLEDQAAGMKVFSRVPGSSPCQACAR</sequence>
<proteinExistence type="predicted"/>
<evidence type="ECO:0000313" key="2">
    <source>
        <dbReference type="EMBL" id="VEL18340.1"/>
    </source>
</evidence>
<comment type="caution">
    <text evidence="2">The sequence shown here is derived from an EMBL/GenBank/DDBJ whole genome shotgun (WGS) entry which is preliminary data.</text>
</comment>
<evidence type="ECO:0000256" key="1">
    <source>
        <dbReference type="SAM" id="MobiDB-lite"/>
    </source>
</evidence>
<evidence type="ECO:0000313" key="3">
    <source>
        <dbReference type="Proteomes" id="UP000784294"/>
    </source>
</evidence>
<reference evidence="2" key="1">
    <citation type="submission" date="2018-11" db="EMBL/GenBank/DDBJ databases">
        <authorList>
            <consortium name="Pathogen Informatics"/>
        </authorList>
    </citation>
    <scope>NUCLEOTIDE SEQUENCE</scope>
</reference>
<gene>
    <name evidence="2" type="ORF">PXEA_LOCUS11780</name>
</gene>
<dbReference type="Proteomes" id="UP000784294">
    <property type="component" value="Unassembled WGS sequence"/>
</dbReference>
<dbReference type="AlphaFoldDB" id="A0A448WRF8"/>
<keyword evidence="3" id="KW-1185">Reference proteome</keyword>
<name>A0A448WRF8_9PLAT</name>
<feature type="region of interest" description="Disordered" evidence="1">
    <location>
        <begin position="71"/>
        <end position="97"/>
    </location>
</feature>
<dbReference type="EMBL" id="CAAALY010036587">
    <property type="protein sequence ID" value="VEL18340.1"/>
    <property type="molecule type" value="Genomic_DNA"/>
</dbReference>
<protein>
    <submittedName>
        <fullName evidence="2">Uncharacterized protein</fullName>
    </submittedName>
</protein>
<accession>A0A448WRF8</accession>
<organism evidence="2 3">
    <name type="scientific">Protopolystoma xenopodis</name>
    <dbReference type="NCBI Taxonomy" id="117903"/>
    <lineage>
        <taxon>Eukaryota</taxon>
        <taxon>Metazoa</taxon>
        <taxon>Spiralia</taxon>
        <taxon>Lophotrochozoa</taxon>
        <taxon>Platyhelminthes</taxon>
        <taxon>Monogenea</taxon>
        <taxon>Polyopisthocotylea</taxon>
        <taxon>Polystomatidea</taxon>
        <taxon>Polystomatidae</taxon>
        <taxon>Protopolystoma</taxon>
    </lineage>
</organism>